<evidence type="ECO:0000256" key="1">
    <source>
        <dbReference type="ARBA" id="ARBA00022737"/>
    </source>
</evidence>
<dbReference type="EMBL" id="JAPFFF010000005">
    <property type="protein sequence ID" value="KAK8889042.1"/>
    <property type="molecule type" value="Genomic_DNA"/>
</dbReference>
<evidence type="ECO:0000259" key="3">
    <source>
        <dbReference type="Pfam" id="PF22956"/>
    </source>
</evidence>
<keyword evidence="5" id="KW-1185">Reference proteome</keyword>
<dbReference type="InterPro" id="IPR051023">
    <property type="entry name" value="PP2A_Regulatory_Subunit_A"/>
</dbReference>
<dbReference type="PANTHER" id="PTHR10648">
    <property type="entry name" value="SERINE/THREONINE-PROTEIN PHOSPHATASE PP2A 65 KDA REGULATORY SUBUNIT"/>
    <property type="match status" value="1"/>
</dbReference>
<sequence>MSTKVIEELLQNEDFNKRIDAVKQFRNVSNEQERKQLFLKVIEDFNHEVRAAAANEIELCPSIYTKFLSDPDPQVRIAIIEHSIEIRKTQSDILTNLQNVVNDSVPDVRCAFAKVLHKHAEFTNSKGEIDKTVLASTIIQNIDRLLSDRNDDVRIAASQNIKFLTIQFGFDFVFEQLHNSLHHMLTDTQWRVRINAVELLFGLSLVCPVEFFNDNLFPFFRQFLRDPCSKIRQFTLSALPNLASHFDEEWLKTTLIEELQTLAQSDNFLHRETYLYSISVLAGFFPVQYQSNYVFQPMIRMLKDQVQNVVLLAIELLSKHKDSIHPFRRQYELKPILEELAENSPPTTKARAAKLIENLQ</sequence>
<gene>
    <name evidence="4" type="ORF">M9Y10_033785</name>
</gene>
<keyword evidence="1" id="KW-0677">Repeat</keyword>
<dbReference type="PROSITE" id="PS50077">
    <property type="entry name" value="HEAT_REPEAT"/>
    <property type="match status" value="1"/>
</dbReference>
<evidence type="ECO:0000256" key="2">
    <source>
        <dbReference type="PROSITE-ProRule" id="PRU00103"/>
    </source>
</evidence>
<dbReference type="Proteomes" id="UP001470230">
    <property type="component" value="Unassembled WGS sequence"/>
</dbReference>
<dbReference type="SUPFAM" id="SSF48371">
    <property type="entry name" value="ARM repeat"/>
    <property type="match status" value="1"/>
</dbReference>
<evidence type="ECO:0000313" key="4">
    <source>
        <dbReference type="EMBL" id="KAK8889042.1"/>
    </source>
</evidence>
<dbReference type="InterPro" id="IPR055231">
    <property type="entry name" value="2AA_helical"/>
</dbReference>
<name>A0ABR2KD34_9EUKA</name>
<evidence type="ECO:0000313" key="5">
    <source>
        <dbReference type="Proteomes" id="UP001470230"/>
    </source>
</evidence>
<protein>
    <recommendedName>
        <fullName evidence="3">Phosphatase 2A Regulatory Subunit A helical domain-containing protein</fullName>
    </recommendedName>
</protein>
<proteinExistence type="predicted"/>
<organism evidence="4 5">
    <name type="scientific">Tritrichomonas musculus</name>
    <dbReference type="NCBI Taxonomy" id="1915356"/>
    <lineage>
        <taxon>Eukaryota</taxon>
        <taxon>Metamonada</taxon>
        <taxon>Parabasalia</taxon>
        <taxon>Tritrichomonadida</taxon>
        <taxon>Tritrichomonadidae</taxon>
        <taxon>Tritrichomonas</taxon>
    </lineage>
</organism>
<dbReference type="Gene3D" id="1.25.10.10">
    <property type="entry name" value="Leucine-rich Repeat Variant"/>
    <property type="match status" value="1"/>
</dbReference>
<dbReference type="PANTHER" id="PTHR10648:SF4">
    <property type="entry name" value="PROTEIN PHOSPHATASE 2 (FORMERLY 2A), REGULATORY SUBUNIT A, BETA ISOFORM-RELATED"/>
    <property type="match status" value="1"/>
</dbReference>
<feature type="domain" description="Phosphatase 2A Regulatory Subunit A helical" evidence="3">
    <location>
        <begin position="99"/>
        <end position="318"/>
    </location>
</feature>
<comment type="caution">
    <text evidence="4">The sequence shown here is derived from an EMBL/GenBank/DDBJ whole genome shotgun (WGS) entry which is preliminary data.</text>
</comment>
<dbReference type="InterPro" id="IPR021133">
    <property type="entry name" value="HEAT_type_2"/>
</dbReference>
<dbReference type="InterPro" id="IPR011989">
    <property type="entry name" value="ARM-like"/>
</dbReference>
<reference evidence="4 5" key="1">
    <citation type="submission" date="2024-04" db="EMBL/GenBank/DDBJ databases">
        <title>Tritrichomonas musculus Genome.</title>
        <authorList>
            <person name="Alves-Ferreira E."/>
            <person name="Grigg M."/>
            <person name="Lorenzi H."/>
            <person name="Galac M."/>
        </authorList>
    </citation>
    <scope>NUCLEOTIDE SEQUENCE [LARGE SCALE GENOMIC DNA]</scope>
    <source>
        <strain evidence="4 5">EAF2021</strain>
    </source>
</reference>
<feature type="repeat" description="HEAT" evidence="2">
    <location>
        <begin position="216"/>
        <end position="254"/>
    </location>
</feature>
<accession>A0ABR2KD34</accession>
<dbReference type="Pfam" id="PF22956">
    <property type="entry name" value="VPS15-like_hel"/>
    <property type="match status" value="1"/>
</dbReference>
<dbReference type="InterPro" id="IPR016024">
    <property type="entry name" value="ARM-type_fold"/>
</dbReference>